<sequence>MLCRPLGVVQGLPAAGRHLALWARAYGAVPRRRAPAGAPPPDGAPLLSYYRSGLLYELSSLFALERLLPMSLRHSGQTADHGIDLLGSWNLRNGQKVAVICQCKYSTKSIPVNFVRSFLGTISSIHCLSPPKWPPAIYRLYREEFSAPAADFAVPDAADGASLGGLALPRPLSTVTPPPYSPFASAPWEDDEDSFDASPAFAAAAAAAAAVPATTSHFPVVGLFISHTPYSQAAMRLVQDISLPMIFIEAGLMLDVPEVQALLETTVNSELRQDSTPEDLREALVRHYRINNILMNDAAQHLLPSVSVGLDMAVDAHGPGHRARLLESAPPSWR</sequence>
<dbReference type="GO" id="GO:0005739">
    <property type="term" value="C:mitochondrion"/>
    <property type="evidence" value="ECO:0007669"/>
    <property type="project" value="UniProtKB-SubCell"/>
</dbReference>
<dbReference type="GeneID" id="20529055"/>
<protein>
    <recommendedName>
        <fullName evidence="5">Restriction endonuclease type IV Mrr domain-containing protein</fullName>
    </recommendedName>
</protein>
<dbReference type="PANTHER" id="PTHR28133">
    <property type="entry name" value="REQUIRED FOR RESPIRATORY GROWTH PROTEIN 7, MITOCHONDRIAL"/>
    <property type="match status" value="1"/>
</dbReference>
<reference evidence="3" key="1">
    <citation type="submission" date="2013-04" db="EMBL/GenBank/DDBJ databases">
        <title>The Genome Sequence of Fonticula alba ATCC 38817.</title>
        <authorList>
            <consortium name="The Broad Institute Genomics Platform"/>
            <person name="Russ C."/>
            <person name="Cuomo C."/>
            <person name="Burger G."/>
            <person name="Gray M.W."/>
            <person name="Holland P.W.H."/>
            <person name="King N."/>
            <person name="Lang F.B.F."/>
            <person name="Roger A.J."/>
            <person name="Ruiz-Trillo I."/>
            <person name="Brown M."/>
            <person name="Walker B."/>
            <person name="Young S."/>
            <person name="Zeng Q."/>
            <person name="Gargeya S."/>
            <person name="Fitzgerald M."/>
            <person name="Haas B."/>
            <person name="Abouelleil A."/>
            <person name="Allen A.W."/>
            <person name="Alvarado L."/>
            <person name="Arachchi H.M."/>
            <person name="Berlin A.M."/>
            <person name="Chapman S.B."/>
            <person name="Gainer-Dewar J."/>
            <person name="Goldberg J."/>
            <person name="Griggs A."/>
            <person name="Gujja S."/>
            <person name="Hansen M."/>
            <person name="Howarth C."/>
            <person name="Imamovic A."/>
            <person name="Ireland A."/>
            <person name="Larimer J."/>
            <person name="McCowan C."/>
            <person name="Murphy C."/>
            <person name="Pearson M."/>
            <person name="Poon T.W."/>
            <person name="Priest M."/>
            <person name="Roberts A."/>
            <person name="Saif S."/>
            <person name="Shea T."/>
            <person name="Sisk P."/>
            <person name="Sykes S."/>
            <person name="Wortman J."/>
            <person name="Nusbaum C."/>
            <person name="Birren B."/>
        </authorList>
    </citation>
    <scope>NUCLEOTIDE SEQUENCE [LARGE SCALE GENOMIC DNA]</scope>
    <source>
        <strain evidence="3">ATCC 38817</strain>
    </source>
</reference>
<keyword evidence="2" id="KW-0496">Mitochondrion</keyword>
<dbReference type="InterPro" id="IPR018828">
    <property type="entry name" value="RRG7"/>
</dbReference>
<dbReference type="PANTHER" id="PTHR28133:SF1">
    <property type="entry name" value="REQUIRED FOR RESPIRATORY GROWTH PROTEIN 7, MITOCHONDRIAL"/>
    <property type="match status" value="1"/>
</dbReference>
<dbReference type="RefSeq" id="XP_009496482.1">
    <property type="nucleotide sequence ID" value="XM_009498207.1"/>
</dbReference>
<organism evidence="3">
    <name type="scientific">Fonticula alba</name>
    <name type="common">Slime mold</name>
    <dbReference type="NCBI Taxonomy" id="691883"/>
    <lineage>
        <taxon>Eukaryota</taxon>
        <taxon>Rotosphaerida</taxon>
        <taxon>Fonticulaceae</taxon>
        <taxon>Fonticula</taxon>
    </lineage>
</organism>
<keyword evidence="4" id="KW-1185">Reference proteome</keyword>
<dbReference type="Pfam" id="PF10356">
    <property type="entry name" value="RRG7"/>
    <property type="match status" value="1"/>
</dbReference>
<dbReference type="Proteomes" id="UP000030693">
    <property type="component" value="Unassembled WGS sequence"/>
</dbReference>
<evidence type="ECO:0008006" key="5">
    <source>
        <dbReference type="Google" id="ProtNLM"/>
    </source>
</evidence>
<evidence type="ECO:0000256" key="2">
    <source>
        <dbReference type="ARBA" id="ARBA00023128"/>
    </source>
</evidence>
<dbReference type="EMBL" id="KB932207">
    <property type="protein sequence ID" value="KCV68911.1"/>
    <property type="molecule type" value="Genomic_DNA"/>
</dbReference>
<evidence type="ECO:0000256" key="1">
    <source>
        <dbReference type="ARBA" id="ARBA00004173"/>
    </source>
</evidence>
<dbReference type="OrthoDB" id="3344830at2759"/>
<dbReference type="AlphaFoldDB" id="A0A058Z454"/>
<evidence type="ECO:0000313" key="4">
    <source>
        <dbReference type="Proteomes" id="UP000030693"/>
    </source>
</evidence>
<proteinExistence type="predicted"/>
<comment type="subcellular location">
    <subcellularLocation>
        <location evidence="1">Mitochondrion</location>
    </subcellularLocation>
</comment>
<gene>
    <name evidence="3" type="ORF">H696_04330</name>
</gene>
<accession>A0A058Z454</accession>
<evidence type="ECO:0000313" key="3">
    <source>
        <dbReference type="EMBL" id="KCV68911.1"/>
    </source>
</evidence>
<name>A0A058Z454_FONAL</name>